<dbReference type="KEGG" id="pfer:IRI77_30150"/>
<dbReference type="InterPro" id="IPR051121">
    <property type="entry name" value="FAH"/>
</dbReference>
<feature type="domain" description="Fumarylacetoacetase-like C-terminal" evidence="3">
    <location>
        <begin position="72"/>
        <end position="271"/>
    </location>
</feature>
<evidence type="ECO:0000313" key="5">
    <source>
        <dbReference type="Proteomes" id="UP000593892"/>
    </source>
</evidence>
<dbReference type="Pfam" id="PF01557">
    <property type="entry name" value="FAA_hydrolase"/>
    <property type="match status" value="1"/>
</dbReference>
<dbReference type="EMBL" id="CP063849">
    <property type="protein sequence ID" value="QOY86997.1"/>
    <property type="molecule type" value="Genomic_DNA"/>
</dbReference>
<dbReference type="GO" id="GO:0016787">
    <property type="term" value="F:hydrolase activity"/>
    <property type="evidence" value="ECO:0007669"/>
    <property type="project" value="UniProtKB-KW"/>
</dbReference>
<dbReference type="GO" id="GO:0044281">
    <property type="term" value="P:small molecule metabolic process"/>
    <property type="evidence" value="ECO:0007669"/>
    <property type="project" value="UniProtKB-ARBA"/>
</dbReference>
<name>A0A7S7NNP9_PALFE</name>
<dbReference type="InterPro" id="IPR011234">
    <property type="entry name" value="Fumarylacetoacetase-like_C"/>
</dbReference>
<dbReference type="RefSeq" id="WP_194448666.1">
    <property type="nucleotide sequence ID" value="NZ_CP063849.1"/>
</dbReference>
<comment type="similarity">
    <text evidence="1">Belongs to the FAH family.</text>
</comment>
<accession>A0A7S7NNP9</accession>
<evidence type="ECO:0000256" key="2">
    <source>
        <dbReference type="ARBA" id="ARBA00022723"/>
    </source>
</evidence>
<gene>
    <name evidence="4" type="ORF">IRI77_30150</name>
</gene>
<organism evidence="4 5">
    <name type="scientific">Paludibaculum fermentans</name>
    <dbReference type="NCBI Taxonomy" id="1473598"/>
    <lineage>
        <taxon>Bacteria</taxon>
        <taxon>Pseudomonadati</taxon>
        <taxon>Acidobacteriota</taxon>
        <taxon>Terriglobia</taxon>
        <taxon>Bryobacterales</taxon>
        <taxon>Bryobacteraceae</taxon>
        <taxon>Paludibaculum</taxon>
    </lineage>
</organism>
<keyword evidence="5" id="KW-1185">Reference proteome</keyword>
<keyword evidence="2" id="KW-0479">Metal-binding</keyword>
<keyword evidence="4" id="KW-0378">Hydrolase</keyword>
<dbReference type="InterPro" id="IPR036663">
    <property type="entry name" value="Fumarylacetoacetase_C_sf"/>
</dbReference>
<sequence length="280" mass="30111">MKLMNTQHGPAVLHDGAAVLFKEINAKRGAALPADLLSLIQSGDLSALHDLRGIEGEPLSGITPQLPFTPPKIWCIGLNYKSHAEDINAVQPEEPGSFMKPASCLFPPGGDIVLPPAEVSNDVDAEGELGVVIGRRCRFVPAAHVPEVIFGYTTTLDLTALDVLAKNTRYLTRSKSIDTFFSFGPVIVTADEVPDVAALEVITGHNGGICSRDFVHHMRHLPYELVRFHSDFFTLEPGDLISTGCPKGARIKAGDVVESRIDGVGRLTANVTQGARIPIY</sequence>
<evidence type="ECO:0000313" key="4">
    <source>
        <dbReference type="EMBL" id="QOY86997.1"/>
    </source>
</evidence>
<dbReference type="Gene3D" id="3.90.850.10">
    <property type="entry name" value="Fumarylacetoacetase-like, C-terminal domain"/>
    <property type="match status" value="1"/>
</dbReference>
<dbReference type="GO" id="GO:0046872">
    <property type="term" value="F:metal ion binding"/>
    <property type="evidence" value="ECO:0007669"/>
    <property type="project" value="UniProtKB-KW"/>
</dbReference>
<dbReference type="AlphaFoldDB" id="A0A7S7NNP9"/>
<evidence type="ECO:0000256" key="1">
    <source>
        <dbReference type="ARBA" id="ARBA00010211"/>
    </source>
</evidence>
<dbReference type="PANTHER" id="PTHR42796">
    <property type="entry name" value="FUMARYLACETOACETATE HYDROLASE DOMAIN-CONTAINING PROTEIN 2A-RELATED"/>
    <property type="match status" value="1"/>
</dbReference>
<dbReference type="Proteomes" id="UP000593892">
    <property type="component" value="Chromosome"/>
</dbReference>
<reference evidence="4 5" key="1">
    <citation type="submission" date="2020-10" db="EMBL/GenBank/DDBJ databases">
        <title>Complete genome sequence of Paludibaculum fermentans P105T, a facultatively anaerobic acidobacterium capable of dissimilatory Fe(III) reduction.</title>
        <authorList>
            <person name="Dedysh S.N."/>
            <person name="Beletsky A.V."/>
            <person name="Kulichevskaya I.S."/>
            <person name="Mardanov A.V."/>
            <person name="Ravin N.V."/>
        </authorList>
    </citation>
    <scope>NUCLEOTIDE SEQUENCE [LARGE SCALE GENOMIC DNA]</scope>
    <source>
        <strain evidence="4 5">P105</strain>
    </source>
</reference>
<proteinExistence type="inferred from homology"/>
<dbReference type="SUPFAM" id="SSF56529">
    <property type="entry name" value="FAH"/>
    <property type="match status" value="1"/>
</dbReference>
<evidence type="ECO:0000259" key="3">
    <source>
        <dbReference type="Pfam" id="PF01557"/>
    </source>
</evidence>
<protein>
    <submittedName>
        <fullName evidence="4">Fumarylacetoacetate hydrolase family protein</fullName>
    </submittedName>
</protein>
<dbReference type="PANTHER" id="PTHR42796:SF4">
    <property type="entry name" value="FUMARYLACETOACETATE HYDROLASE DOMAIN-CONTAINING PROTEIN 2A"/>
    <property type="match status" value="1"/>
</dbReference>